<protein>
    <recommendedName>
        <fullName evidence="5">6-phosphogluconolactonase</fullName>
        <ecNumber evidence="4">3.1.1.31</ecNumber>
    </recommendedName>
</protein>
<dbReference type="Pfam" id="PF20171">
    <property type="entry name" value="OpcA_G6PD_C"/>
    <property type="match status" value="1"/>
</dbReference>
<dbReference type="Proteomes" id="UP000019754">
    <property type="component" value="Unassembled WGS sequence"/>
</dbReference>
<keyword evidence="11" id="KW-1185">Reference proteome</keyword>
<dbReference type="EC" id="3.1.1.31" evidence="4"/>
<dbReference type="OrthoDB" id="128564at2"/>
<gene>
    <name evidence="10" type="ORF">D641_0104595</name>
</gene>
<dbReference type="GO" id="GO:0006098">
    <property type="term" value="P:pentose-phosphate shunt"/>
    <property type="evidence" value="ECO:0007669"/>
    <property type="project" value="UniProtKB-UniPathway"/>
</dbReference>
<dbReference type="RefSeq" id="WP_017822630.1">
    <property type="nucleotide sequence ID" value="NZ_AORC01000004.1"/>
</dbReference>
<dbReference type="InterPro" id="IPR037171">
    <property type="entry name" value="NagB/RpiA_transferase-like"/>
</dbReference>
<dbReference type="CDD" id="cd01400">
    <property type="entry name" value="6PGL"/>
    <property type="match status" value="1"/>
</dbReference>
<dbReference type="STRING" id="1249481.D641_0104595"/>
<evidence type="ECO:0000256" key="1">
    <source>
        <dbReference type="ARBA" id="ARBA00000832"/>
    </source>
</evidence>
<comment type="function">
    <text evidence="2">Hydrolysis of 6-phosphogluconolactone to 6-phosphogluconate.</text>
</comment>
<dbReference type="Pfam" id="PF10128">
    <property type="entry name" value="OpcA_G6PD_assem"/>
    <property type="match status" value="1"/>
</dbReference>
<proteinExistence type="predicted"/>
<evidence type="ECO:0000256" key="6">
    <source>
        <dbReference type="SAM" id="MobiDB-lite"/>
    </source>
</evidence>
<feature type="region of interest" description="Disordered" evidence="6">
    <location>
        <begin position="501"/>
        <end position="522"/>
    </location>
</feature>
<evidence type="ECO:0000256" key="3">
    <source>
        <dbReference type="ARBA" id="ARBA00004961"/>
    </source>
</evidence>
<accession>A0A022KWM1</accession>
<dbReference type="InterPro" id="IPR004555">
    <property type="entry name" value="G6PDH_assembly_OpcA"/>
</dbReference>
<evidence type="ECO:0000313" key="11">
    <source>
        <dbReference type="Proteomes" id="UP000019754"/>
    </source>
</evidence>
<dbReference type="UniPathway" id="UPA00115">
    <property type="reaction ID" value="UER00409"/>
</dbReference>
<evidence type="ECO:0000259" key="9">
    <source>
        <dbReference type="Pfam" id="PF20171"/>
    </source>
</evidence>
<comment type="catalytic activity">
    <reaction evidence="1">
        <text>6-phospho-D-glucono-1,5-lactone + H2O = 6-phospho-D-gluconate + H(+)</text>
        <dbReference type="Rhea" id="RHEA:12556"/>
        <dbReference type="ChEBI" id="CHEBI:15377"/>
        <dbReference type="ChEBI" id="CHEBI:15378"/>
        <dbReference type="ChEBI" id="CHEBI:57955"/>
        <dbReference type="ChEBI" id="CHEBI:58759"/>
        <dbReference type="EC" id="3.1.1.31"/>
    </reaction>
</comment>
<dbReference type="InterPro" id="IPR005900">
    <property type="entry name" value="6-phosphogluconolactonase_DevB"/>
</dbReference>
<feature type="domain" description="Glucosamine/galactosamine-6-phosphate isomerase" evidence="7">
    <location>
        <begin position="333"/>
        <end position="576"/>
    </location>
</feature>
<evidence type="ECO:0000256" key="2">
    <source>
        <dbReference type="ARBA" id="ARBA00002681"/>
    </source>
</evidence>
<dbReference type="Gene3D" id="3.40.50.1360">
    <property type="match status" value="1"/>
</dbReference>
<dbReference type="InterPro" id="IPR046802">
    <property type="entry name" value="OpcA_G6PD_C"/>
</dbReference>
<dbReference type="HOGENOM" id="CLU_490691_0_0_11"/>
<dbReference type="PANTHER" id="PTHR38658:SF1">
    <property type="entry name" value="OXPP CYCLE PROTEIN OPCA-RELATED"/>
    <property type="match status" value="1"/>
</dbReference>
<dbReference type="Pfam" id="PF01182">
    <property type="entry name" value="Glucosamine_iso"/>
    <property type="match status" value="1"/>
</dbReference>
<dbReference type="InterPro" id="IPR006148">
    <property type="entry name" value="Glc/Gal-6P_isomerase"/>
</dbReference>
<evidence type="ECO:0000313" key="10">
    <source>
        <dbReference type="EMBL" id="EYT50537.1"/>
    </source>
</evidence>
<dbReference type="NCBIfam" id="TIGR01198">
    <property type="entry name" value="pgl"/>
    <property type="match status" value="1"/>
</dbReference>
<dbReference type="AlphaFoldDB" id="A0A022KWM1"/>
<evidence type="ECO:0000256" key="5">
    <source>
        <dbReference type="ARBA" id="ARBA00020337"/>
    </source>
</evidence>
<organism evidence="10 11">
    <name type="scientific">Brachybacterium muris UCD-AY4</name>
    <dbReference type="NCBI Taxonomy" id="1249481"/>
    <lineage>
        <taxon>Bacteria</taxon>
        <taxon>Bacillati</taxon>
        <taxon>Actinomycetota</taxon>
        <taxon>Actinomycetes</taxon>
        <taxon>Micrococcales</taxon>
        <taxon>Dermabacteraceae</taxon>
        <taxon>Brachybacterium</taxon>
    </lineage>
</organism>
<comment type="caution">
    <text evidence="10">The sequence shown here is derived from an EMBL/GenBank/DDBJ whole genome shotgun (WGS) entry which is preliminary data.</text>
</comment>
<dbReference type="PANTHER" id="PTHR38658">
    <property type="entry name" value="OXPP CYCLE PROTEIN OPCA-RELATED"/>
    <property type="match status" value="1"/>
</dbReference>
<evidence type="ECO:0000259" key="7">
    <source>
        <dbReference type="Pfam" id="PF01182"/>
    </source>
</evidence>
<feature type="domain" description="Glucose-6-phosphate dehydrogenase assembly protein OpcA C-terminal" evidence="9">
    <location>
        <begin position="166"/>
        <end position="305"/>
    </location>
</feature>
<evidence type="ECO:0000256" key="4">
    <source>
        <dbReference type="ARBA" id="ARBA00013198"/>
    </source>
</evidence>
<name>A0A022KWM1_9MICO</name>
<dbReference type="InterPro" id="IPR046801">
    <property type="entry name" value="OpcA_G6PD_N"/>
</dbReference>
<dbReference type="SUPFAM" id="SSF100950">
    <property type="entry name" value="NagB/RpiA/CoA transferase-like"/>
    <property type="match status" value="1"/>
</dbReference>
<sequence>MITTLTDTTASEVEKTMMQMRETFGATTIGRVLTLIIVATGDDIDGPVEAAVRASHEHPARVIVVDTDPDAEASGLDAEVRVGRDAGAGEIVILRARGEILYSLDTLIMPLLLADAPIVTWWPEGAPSSPVHDVLGSMSQRRITDAAACEDPLATLKRLRRGYASGDSDLAWSRLTNWRGLVASVFEIPPATTPKAIRVVGHKDDPSVVLMASWLEHALDIEVEIAAPGEGEADGPGVLGVHLDREDGTISLARTPGKDGDEDAIVMSLPGDEDGQHVTMPRRSLYELLAEELRRLDPDEVYGGVLAHAFSGIEDAAVFAGGKPDPQDRVLDDADAVAQAAAEDAAAGLVQALTERSVAHLVVTGGTVGTKAAAALPGALRSALKGTATGNTGGDSALEGLHVWWGDERFVDPESDDRNEKQVRESLLVPLQEAGMPERNIHRMPSPFDGVSREEGAAWYGQQLDLAGGDQPFRTRGRAFFDVLWLGMGPDGHVASLFPEHPDQRETGASAVGVDDSPKPPSERISLTWPVLNSARHVGFLVAGEDKAAAAARAHGDIDPWNTPASAVRGLESTTWYLDKAAAKDL</sequence>
<feature type="domain" description="Glucose-6-phosphate dehydrogenase assembly protein OpcA N-terminal" evidence="8">
    <location>
        <begin position="52"/>
        <end position="161"/>
    </location>
</feature>
<dbReference type="EMBL" id="AORC01000004">
    <property type="protein sequence ID" value="EYT50537.1"/>
    <property type="molecule type" value="Genomic_DNA"/>
</dbReference>
<reference evidence="10 11" key="1">
    <citation type="journal article" date="2013" name="Genome Announc.">
        <title>Draft genome sequence of an Actinobacterium, Brachybacterium muris strain UCD-AY4.</title>
        <authorList>
            <person name="Lo J.R."/>
            <person name="Lang J.M."/>
            <person name="Darling A.E."/>
            <person name="Eisen J.A."/>
            <person name="Coil D.A."/>
        </authorList>
    </citation>
    <scope>NUCLEOTIDE SEQUENCE [LARGE SCALE GENOMIC DNA]</scope>
    <source>
        <strain evidence="10 11">UCD-AY4</strain>
    </source>
</reference>
<comment type="pathway">
    <text evidence="3">Carbohydrate degradation; pentose phosphate pathway; D-ribulose 5-phosphate from D-glucose 6-phosphate (oxidative stage): step 2/3.</text>
</comment>
<dbReference type="GO" id="GO:0005975">
    <property type="term" value="P:carbohydrate metabolic process"/>
    <property type="evidence" value="ECO:0007669"/>
    <property type="project" value="InterPro"/>
</dbReference>
<evidence type="ECO:0000259" key="8">
    <source>
        <dbReference type="Pfam" id="PF10128"/>
    </source>
</evidence>
<dbReference type="GO" id="GO:0017057">
    <property type="term" value="F:6-phosphogluconolactonase activity"/>
    <property type="evidence" value="ECO:0007669"/>
    <property type="project" value="UniProtKB-EC"/>
</dbReference>